<comment type="similarity">
    <text evidence="12">Belongs to the tetrahydrofolate dehydrogenase/cyclohydrolase family.</text>
</comment>
<dbReference type="AlphaFoldDB" id="A0A1I2JAY1"/>
<evidence type="ECO:0000259" key="14">
    <source>
        <dbReference type="Pfam" id="PF02882"/>
    </source>
</evidence>
<keyword evidence="10 12" id="KW-0486">Methionine biosynthesis</keyword>
<dbReference type="RefSeq" id="WP_027638368.1">
    <property type="nucleotide sequence ID" value="NZ_BAAACD010000029.1"/>
</dbReference>
<dbReference type="eggNOG" id="COG0190">
    <property type="taxonomic scope" value="Bacteria"/>
</dbReference>
<dbReference type="InterPro" id="IPR000672">
    <property type="entry name" value="THF_DH/CycHdrlase"/>
</dbReference>
<dbReference type="GO" id="GO:0004488">
    <property type="term" value="F:methylenetetrahydrofolate dehydrogenase (NADP+) activity"/>
    <property type="evidence" value="ECO:0007669"/>
    <property type="project" value="UniProtKB-UniRule"/>
</dbReference>
<evidence type="ECO:0000256" key="6">
    <source>
        <dbReference type="ARBA" id="ARBA00022801"/>
    </source>
</evidence>
<dbReference type="EMBL" id="QAMZ01000036">
    <property type="protein sequence ID" value="PWL53601.1"/>
    <property type="molecule type" value="Genomic_DNA"/>
</dbReference>
<keyword evidence="8 12" id="KW-0560">Oxidoreductase</keyword>
<reference evidence="15 18" key="2">
    <citation type="submission" date="2018-03" db="EMBL/GenBank/DDBJ databases">
        <title>The uncultured portion of the human microbiome is neutrally assembled.</title>
        <authorList>
            <person name="Jeraldo P."/>
            <person name="Boardman L."/>
            <person name="White B.A."/>
            <person name="Nelson H."/>
            <person name="Goldenfeld N."/>
            <person name="Chia N."/>
        </authorList>
    </citation>
    <scope>NUCLEOTIDE SEQUENCE [LARGE SCALE GENOMIC DNA]</scope>
    <source>
        <strain evidence="15">CIM:MAG 903</strain>
    </source>
</reference>
<keyword evidence="5 12" id="KW-0658">Purine biosynthesis</keyword>
<evidence type="ECO:0000256" key="8">
    <source>
        <dbReference type="ARBA" id="ARBA00023002"/>
    </source>
</evidence>
<dbReference type="PRINTS" id="PR00085">
    <property type="entry name" value="THFDHDRGNASE"/>
</dbReference>
<dbReference type="Proteomes" id="UP000246114">
    <property type="component" value="Unassembled WGS sequence"/>
</dbReference>
<evidence type="ECO:0000256" key="7">
    <source>
        <dbReference type="ARBA" id="ARBA00022857"/>
    </source>
</evidence>
<dbReference type="Proteomes" id="UP000182135">
    <property type="component" value="Unassembled WGS sequence"/>
</dbReference>
<keyword evidence="3 12" id="KW-0554">One-carbon metabolism</keyword>
<keyword evidence="11 12" id="KW-0511">Multifunctional enzyme</keyword>
<dbReference type="HAMAP" id="MF_01576">
    <property type="entry name" value="THF_DHG_CYH"/>
    <property type="match status" value="1"/>
</dbReference>
<gene>
    <name evidence="12" type="primary">folD</name>
    <name evidence="15" type="ORF">DBY38_07690</name>
    <name evidence="16" type="ORF">SAMN04487885_101158</name>
</gene>
<feature type="domain" description="Tetrahydrofolate dehydrogenase/cyclohydrolase catalytic" evidence="13">
    <location>
        <begin position="5"/>
        <end position="120"/>
    </location>
</feature>
<accession>A0A1I2JAY1</accession>
<dbReference type="PANTHER" id="PTHR48099">
    <property type="entry name" value="C-1-TETRAHYDROFOLATE SYNTHASE, CYTOPLASMIC-RELATED"/>
    <property type="match status" value="1"/>
</dbReference>
<dbReference type="GO" id="GO:0005829">
    <property type="term" value="C:cytosol"/>
    <property type="evidence" value="ECO:0007669"/>
    <property type="project" value="TreeGrafter"/>
</dbReference>
<evidence type="ECO:0000256" key="11">
    <source>
        <dbReference type="ARBA" id="ARBA00023268"/>
    </source>
</evidence>
<dbReference type="FunFam" id="3.40.50.10860:FF:000005">
    <property type="entry name" value="C-1-tetrahydrofolate synthase, cytoplasmic, putative"/>
    <property type="match status" value="1"/>
</dbReference>
<dbReference type="NCBIfam" id="NF010769">
    <property type="entry name" value="PRK14172.1"/>
    <property type="match status" value="1"/>
</dbReference>
<comment type="catalytic activity">
    <reaction evidence="12">
        <text>(6R)-5,10-methylene-5,6,7,8-tetrahydrofolate + NADP(+) = (6R)-5,10-methenyltetrahydrofolate + NADPH</text>
        <dbReference type="Rhea" id="RHEA:22812"/>
        <dbReference type="ChEBI" id="CHEBI:15636"/>
        <dbReference type="ChEBI" id="CHEBI:57455"/>
        <dbReference type="ChEBI" id="CHEBI:57783"/>
        <dbReference type="ChEBI" id="CHEBI:58349"/>
        <dbReference type="EC" id="1.5.1.5"/>
    </reaction>
</comment>
<comment type="subunit">
    <text evidence="2 12">Homodimer.</text>
</comment>
<proteinExistence type="inferred from homology"/>
<dbReference type="Pfam" id="PF02882">
    <property type="entry name" value="THF_DHG_CYH_C"/>
    <property type="match status" value="1"/>
</dbReference>
<comment type="pathway">
    <text evidence="1 12">One-carbon metabolism; tetrahydrofolate interconversion.</text>
</comment>
<organism evidence="16 17">
    <name type="scientific">Clostridium cadaveris</name>
    <dbReference type="NCBI Taxonomy" id="1529"/>
    <lineage>
        <taxon>Bacteria</taxon>
        <taxon>Bacillati</taxon>
        <taxon>Bacillota</taxon>
        <taxon>Clostridia</taxon>
        <taxon>Eubacteriales</taxon>
        <taxon>Clostridiaceae</taxon>
        <taxon>Clostridium</taxon>
    </lineage>
</organism>
<dbReference type="InterPro" id="IPR046346">
    <property type="entry name" value="Aminoacid_DH-like_N_sf"/>
</dbReference>
<evidence type="ECO:0000313" key="18">
    <source>
        <dbReference type="Proteomes" id="UP000246114"/>
    </source>
</evidence>
<reference evidence="16 17" key="1">
    <citation type="submission" date="2016-10" db="EMBL/GenBank/DDBJ databases">
        <authorList>
            <person name="de Groot N.N."/>
        </authorList>
    </citation>
    <scope>NUCLEOTIDE SEQUENCE [LARGE SCALE GENOMIC DNA]</scope>
    <source>
        <strain evidence="16 17">NLAE-zl-G419</strain>
    </source>
</reference>
<evidence type="ECO:0000313" key="16">
    <source>
        <dbReference type="EMBL" id="SFF50056.1"/>
    </source>
</evidence>
<evidence type="ECO:0000256" key="5">
    <source>
        <dbReference type="ARBA" id="ARBA00022755"/>
    </source>
</evidence>
<comment type="catalytic activity">
    <reaction evidence="12">
        <text>(6R)-5,10-methenyltetrahydrofolate + H2O = (6R)-10-formyltetrahydrofolate + H(+)</text>
        <dbReference type="Rhea" id="RHEA:23700"/>
        <dbReference type="ChEBI" id="CHEBI:15377"/>
        <dbReference type="ChEBI" id="CHEBI:15378"/>
        <dbReference type="ChEBI" id="CHEBI:57455"/>
        <dbReference type="ChEBI" id="CHEBI:195366"/>
        <dbReference type="EC" id="3.5.4.9"/>
    </reaction>
</comment>
<evidence type="ECO:0000259" key="13">
    <source>
        <dbReference type="Pfam" id="PF00763"/>
    </source>
</evidence>
<dbReference type="EC" id="3.5.4.9" evidence="12"/>
<evidence type="ECO:0000256" key="10">
    <source>
        <dbReference type="ARBA" id="ARBA00023167"/>
    </source>
</evidence>
<sequence length="291" mass="31867">MAQTIDGRAYAKNLKSSMKDQITKAIKRGVRPPCLATVLISNDGGSVYYVNNQRKVCEEMGINFKLLKLDENTNEEEVLKVIDNLNQDENVDGIMLQVPLPKGLNENFITNRISPEKDVDGLTDLNTGKFYRGEKAFVPCTPRSALELIKSTNCDIKGKKAVVLGRSNIVGKPMFQLLLNENATVTVCHSKTVNIKEICSEADILVVAIGKPKFVDNSFVKEGAIVIDVGTSSLDGKICGDVDFDKVYDKASYITPVPGGVGALTTTLLVKNTCEAWERNVCKNFNSISIK</sequence>
<name>A0A1I2JAY1_9CLOT</name>
<keyword evidence="17" id="KW-1185">Reference proteome</keyword>
<dbReference type="GO" id="GO:0009086">
    <property type="term" value="P:methionine biosynthetic process"/>
    <property type="evidence" value="ECO:0007669"/>
    <property type="project" value="UniProtKB-KW"/>
</dbReference>
<dbReference type="SUPFAM" id="SSF51735">
    <property type="entry name" value="NAD(P)-binding Rossmann-fold domains"/>
    <property type="match status" value="1"/>
</dbReference>
<dbReference type="PANTHER" id="PTHR48099:SF5">
    <property type="entry name" value="C-1-TETRAHYDROFOLATE SYNTHASE, CYTOPLASMIC"/>
    <property type="match status" value="1"/>
</dbReference>
<keyword evidence="9 12" id="KW-0368">Histidine biosynthesis</keyword>
<dbReference type="Gene3D" id="3.40.50.10860">
    <property type="entry name" value="Leucine Dehydrogenase, chain A, domain 1"/>
    <property type="match status" value="1"/>
</dbReference>
<comment type="function">
    <text evidence="12">Catalyzes the oxidation of 5,10-methylenetetrahydrofolate to 5,10-methenyltetrahydrofolate and then the hydrolysis of 5,10-methenyltetrahydrofolate to 10-formyltetrahydrofolate.</text>
</comment>
<protein>
    <recommendedName>
        <fullName evidence="12">Bifunctional protein FolD</fullName>
    </recommendedName>
    <domain>
        <recommendedName>
            <fullName evidence="12">Methylenetetrahydrofolate dehydrogenase</fullName>
            <ecNumber evidence="12">1.5.1.5</ecNumber>
        </recommendedName>
    </domain>
    <domain>
        <recommendedName>
            <fullName evidence="12">Methenyltetrahydrofolate cyclohydrolase</fullName>
            <ecNumber evidence="12">3.5.4.9</ecNumber>
        </recommendedName>
    </domain>
</protein>
<evidence type="ECO:0000313" key="15">
    <source>
        <dbReference type="EMBL" id="PWL53601.1"/>
    </source>
</evidence>
<dbReference type="GO" id="GO:0004477">
    <property type="term" value="F:methenyltetrahydrofolate cyclohydrolase activity"/>
    <property type="evidence" value="ECO:0007669"/>
    <property type="project" value="UniProtKB-UniRule"/>
</dbReference>
<dbReference type="Gene3D" id="3.40.50.720">
    <property type="entry name" value="NAD(P)-binding Rossmann-like Domain"/>
    <property type="match status" value="1"/>
</dbReference>
<dbReference type="EMBL" id="FOOE01000001">
    <property type="protein sequence ID" value="SFF50056.1"/>
    <property type="molecule type" value="Genomic_DNA"/>
</dbReference>
<dbReference type="InterPro" id="IPR020631">
    <property type="entry name" value="THF_DH/CycHdrlase_NAD-bd_dom"/>
</dbReference>
<evidence type="ECO:0000256" key="3">
    <source>
        <dbReference type="ARBA" id="ARBA00022563"/>
    </source>
</evidence>
<dbReference type="UniPathway" id="UPA00193"/>
<keyword evidence="6 12" id="KW-0378">Hydrolase</keyword>
<dbReference type="EC" id="1.5.1.5" evidence="12"/>
<feature type="binding site" evidence="12">
    <location>
        <begin position="165"/>
        <end position="167"/>
    </location>
    <ligand>
        <name>NADP(+)</name>
        <dbReference type="ChEBI" id="CHEBI:58349"/>
    </ligand>
</feature>
<dbReference type="InterPro" id="IPR036291">
    <property type="entry name" value="NAD(P)-bd_dom_sf"/>
</dbReference>
<evidence type="ECO:0000256" key="2">
    <source>
        <dbReference type="ARBA" id="ARBA00011738"/>
    </source>
</evidence>
<keyword evidence="7 12" id="KW-0521">NADP</keyword>
<dbReference type="GO" id="GO:0035999">
    <property type="term" value="P:tetrahydrofolate interconversion"/>
    <property type="evidence" value="ECO:0007669"/>
    <property type="project" value="UniProtKB-UniRule"/>
</dbReference>
<keyword evidence="4 12" id="KW-0028">Amino-acid biosynthesis</keyword>
<feature type="binding site" evidence="12">
    <location>
        <position position="231"/>
    </location>
    <ligand>
        <name>NADP(+)</name>
        <dbReference type="ChEBI" id="CHEBI:58349"/>
    </ligand>
</feature>
<dbReference type="OrthoDB" id="9803580at2"/>
<dbReference type="CDD" id="cd01080">
    <property type="entry name" value="NAD_bind_m-THF_DH_Cyclohyd"/>
    <property type="match status" value="1"/>
</dbReference>
<evidence type="ECO:0000256" key="12">
    <source>
        <dbReference type="HAMAP-Rule" id="MF_01576"/>
    </source>
</evidence>
<dbReference type="SUPFAM" id="SSF53223">
    <property type="entry name" value="Aminoacid dehydrogenase-like, N-terminal domain"/>
    <property type="match status" value="1"/>
</dbReference>
<dbReference type="GO" id="GO:0006164">
    <property type="term" value="P:purine nucleotide biosynthetic process"/>
    <property type="evidence" value="ECO:0007669"/>
    <property type="project" value="UniProtKB-KW"/>
</dbReference>
<comment type="caution">
    <text evidence="12">Lacks conserved residue(s) required for the propagation of feature annotation.</text>
</comment>
<dbReference type="FunFam" id="3.40.50.720:FF:000006">
    <property type="entry name" value="Bifunctional protein FolD"/>
    <property type="match status" value="1"/>
</dbReference>
<dbReference type="STRING" id="1529.SAMN04487885_101158"/>
<dbReference type="GeneID" id="90544773"/>
<evidence type="ECO:0000313" key="17">
    <source>
        <dbReference type="Proteomes" id="UP000182135"/>
    </source>
</evidence>
<evidence type="ECO:0000256" key="1">
    <source>
        <dbReference type="ARBA" id="ARBA00004777"/>
    </source>
</evidence>
<feature type="domain" description="Tetrahydrofolate dehydrogenase/cyclohydrolase NAD(P)-binding" evidence="14">
    <location>
        <begin position="139"/>
        <end position="280"/>
    </location>
</feature>
<dbReference type="Pfam" id="PF00763">
    <property type="entry name" value="THF_DHG_CYH"/>
    <property type="match status" value="1"/>
</dbReference>
<dbReference type="InterPro" id="IPR020630">
    <property type="entry name" value="THF_DH/CycHdrlase_cat_dom"/>
</dbReference>
<dbReference type="GO" id="GO:0000105">
    <property type="term" value="P:L-histidine biosynthetic process"/>
    <property type="evidence" value="ECO:0007669"/>
    <property type="project" value="UniProtKB-KW"/>
</dbReference>
<evidence type="ECO:0000256" key="9">
    <source>
        <dbReference type="ARBA" id="ARBA00023102"/>
    </source>
</evidence>
<evidence type="ECO:0000256" key="4">
    <source>
        <dbReference type="ARBA" id="ARBA00022605"/>
    </source>
</evidence>